<evidence type="ECO:0000256" key="1">
    <source>
        <dbReference type="ARBA" id="ARBA00004141"/>
    </source>
</evidence>
<evidence type="ECO:0000313" key="8">
    <source>
        <dbReference type="EMBL" id="KAK1922360.1"/>
    </source>
</evidence>
<feature type="transmembrane region" description="Helical" evidence="6">
    <location>
        <begin position="81"/>
        <end position="102"/>
    </location>
</feature>
<dbReference type="GO" id="GO:0046839">
    <property type="term" value="P:phospholipid dephosphorylation"/>
    <property type="evidence" value="ECO:0007669"/>
    <property type="project" value="TreeGrafter"/>
</dbReference>
<comment type="similarity">
    <text evidence="2">Belongs to the PA-phosphatase related phosphoesterase family.</text>
</comment>
<proteinExistence type="inferred from homology"/>
<evidence type="ECO:0000256" key="4">
    <source>
        <dbReference type="ARBA" id="ARBA00022989"/>
    </source>
</evidence>
<dbReference type="CDD" id="cd03390">
    <property type="entry name" value="PAP2_containing_1_like"/>
    <property type="match status" value="1"/>
</dbReference>
<keyword evidence="5 6" id="KW-0472">Membrane</keyword>
<sequence>ARRWKIFWSYLPDWCLTIFLWVDGYRRVFSVTDTSLAHPFSDPERIKVWQLAIYAGVIPAIIIILTGALIRRSIWDVHSGILGLVLNLGLTVTFTDILKITAGRPRPDLYARCQLPADLTENPVHGLVSWTVCTRTDLLQDGFRSFPSGHSSFAWAGMWYLILYAAAKMRISNRRGYTWKAWILLPPLSCAALVSISRTMDYRHHSTDVIAGAIIGILAAWFAYRQFYPPLSHPQAYKPYSPRIPKDEEIPLHSFNGRPSVE</sequence>
<dbReference type="EMBL" id="JAODAN010000008">
    <property type="protein sequence ID" value="KAK1922360.1"/>
    <property type="molecule type" value="Genomic_DNA"/>
</dbReference>
<protein>
    <submittedName>
        <fullName evidence="8">Phosphatidic acid phosphatase type 2/haloperoxidase</fullName>
    </submittedName>
</protein>
<dbReference type="Proteomes" id="UP001182556">
    <property type="component" value="Unassembled WGS sequence"/>
</dbReference>
<evidence type="ECO:0000256" key="5">
    <source>
        <dbReference type="ARBA" id="ARBA00023136"/>
    </source>
</evidence>
<evidence type="ECO:0000256" key="6">
    <source>
        <dbReference type="SAM" id="Phobius"/>
    </source>
</evidence>
<evidence type="ECO:0000256" key="3">
    <source>
        <dbReference type="ARBA" id="ARBA00022692"/>
    </source>
</evidence>
<keyword evidence="4 6" id="KW-1133">Transmembrane helix</keyword>
<dbReference type="GO" id="GO:0016020">
    <property type="term" value="C:membrane"/>
    <property type="evidence" value="ECO:0007669"/>
    <property type="project" value="UniProtKB-SubCell"/>
</dbReference>
<dbReference type="InterPro" id="IPR036938">
    <property type="entry name" value="PAP2/HPO_sf"/>
</dbReference>
<dbReference type="Pfam" id="PF01569">
    <property type="entry name" value="PAP2"/>
    <property type="match status" value="1"/>
</dbReference>
<dbReference type="GO" id="GO:0008195">
    <property type="term" value="F:phosphatidate phosphatase activity"/>
    <property type="evidence" value="ECO:0007669"/>
    <property type="project" value="TreeGrafter"/>
</dbReference>
<dbReference type="PANTHER" id="PTHR10165">
    <property type="entry name" value="LIPID PHOSPHATE PHOSPHATASE"/>
    <property type="match status" value="1"/>
</dbReference>
<dbReference type="GO" id="GO:0006644">
    <property type="term" value="P:phospholipid metabolic process"/>
    <property type="evidence" value="ECO:0007669"/>
    <property type="project" value="InterPro"/>
</dbReference>
<dbReference type="AlphaFoldDB" id="A0AAD9FK89"/>
<accession>A0AAD9FK89</accession>
<name>A0AAD9FK89_PAPLA</name>
<keyword evidence="9" id="KW-1185">Reference proteome</keyword>
<dbReference type="SMART" id="SM00014">
    <property type="entry name" value="acidPPc"/>
    <property type="match status" value="1"/>
</dbReference>
<dbReference type="SUPFAM" id="SSF48317">
    <property type="entry name" value="Acid phosphatase/Vanadium-dependent haloperoxidase"/>
    <property type="match status" value="1"/>
</dbReference>
<feature type="transmembrane region" description="Helical" evidence="6">
    <location>
        <begin position="7"/>
        <end position="28"/>
    </location>
</feature>
<evidence type="ECO:0000313" key="9">
    <source>
        <dbReference type="Proteomes" id="UP001182556"/>
    </source>
</evidence>
<evidence type="ECO:0000259" key="7">
    <source>
        <dbReference type="SMART" id="SM00014"/>
    </source>
</evidence>
<feature type="non-terminal residue" evidence="8">
    <location>
        <position position="262"/>
    </location>
</feature>
<feature type="transmembrane region" description="Helical" evidence="6">
    <location>
        <begin position="149"/>
        <end position="167"/>
    </location>
</feature>
<comment type="subcellular location">
    <subcellularLocation>
        <location evidence="1">Membrane</location>
        <topology evidence="1">Multi-pass membrane protein</topology>
    </subcellularLocation>
</comment>
<reference evidence="8" key="1">
    <citation type="submission" date="2023-02" db="EMBL/GenBank/DDBJ databases">
        <title>Identification and recombinant expression of a fungal hydrolase from Papiliotrema laurentii that hydrolyzes apple cutin and clears colloidal polyester polyurethane.</title>
        <authorList>
            <consortium name="DOE Joint Genome Institute"/>
            <person name="Roman V.A."/>
            <person name="Bojanowski C."/>
            <person name="Crable B.R."/>
            <person name="Wagner D.N."/>
            <person name="Hung C.S."/>
            <person name="Nadeau L.J."/>
            <person name="Schratz L."/>
            <person name="Haridas S."/>
            <person name="Pangilinan J."/>
            <person name="Lipzen A."/>
            <person name="Na H."/>
            <person name="Yan M."/>
            <person name="Ng V."/>
            <person name="Grigoriev I.V."/>
            <person name="Spatafora J.W."/>
            <person name="Barlow D."/>
            <person name="Biffinger J."/>
            <person name="Kelley-Loughnane N."/>
            <person name="Varaljay V.A."/>
            <person name="Crookes-Goodson W.J."/>
        </authorList>
    </citation>
    <scope>NUCLEOTIDE SEQUENCE</scope>
    <source>
        <strain evidence="8">5307AH</strain>
    </source>
</reference>
<feature type="non-terminal residue" evidence="8">
    <location>
        <position position="1"/>
    </location>
</feature>
<feature type="domain" description="Phosphatidic acid phosphatase type 2/haloperoxidase" evidence="7">
    <location>
        <begin position="81"/>
        <end position="224"/>
    </location>
</feature>
<feature type="transmembrane region" description="Helical" evidence="6">
    <location>
        <begin position="209"/>
        <end position="228"/>
    </location>
</feature>
<keyword evidence="3 6" id="KW-0812">Transmembrane</keyword>
<dbReference type="PANTHER" id="PTHR10165:SF35">
    <property type="entry name" value="RE23632P"/>
    <property type="match status" value="1"/>
</dbReference>
<dbReference type="InterPro" id="IPR000326">
    <property type="entry name" value="PAP2/HPO"/>
</dbReference>
<comment type="caution">
    <text evidence="8">The sequence shown here is derived from an EMBL/GenBank/DDBJ whole genome shotgun (WGS) entry which is preliminary data.</text>
</comment>
<feature type="transmembrane region" description="Helical" evidence="6">
    <location>
        <begin position="48"/>
        <end position="69"/>
    </location>
</feature>
<gene>
    <name evidence="8" type="ORF">DB88DRAFT_426027</name>
</gene>
<dbReference type="Gene3D" id="1.20.144.10">
    <property type="entry name" value="Phosphatidic acid phosphatase type 2/haloperoxidase"/>
    <property type="match status" value="1"/>
</dbReference>
<organism evidence="8 9">
    <name type="scientific">Papiliotrema laurentii</name>
    <name type="common">Cryptococcus laurentii</name>
    <dbReference type="NCBI Taxonomy" id="5418"/>
    <lineage>
        <taxon>Eukaryota</taxon>
        <taxon>Fungi</taxon>
        <taxon>Dikarya</taxon>
        <taxon>Basidiomycota</taxon>
        <taxon>Agaricomycotina</taxon>
        <taxon>Tremellomycetes</taxon>
        <taxon>Tremellales</taxon>
        <taxon>Rhynchogastremaceae</taxon>
        <taxon>Papiliotrema</taxon>
    </lineage>
</organism>
<evidence type="ECO:0000256" key="2">
    <source>
        <dbReference type="ARBA" id="ARBA00008816"/>
    </source>
</evidence>
<dbReference type="InterPro" id="IPR043216">
    <property type="entry name" value="PAP-like"/>
</dbReference>